<comment type="caution">
    <text evidence="1">The sequence shown here is derived from an EMBL/GenBank/DDBJ whole genome shotgun (WGS) entry which is preliminary data.</text>
</comment>
<organism evidence="1 2">
    <name type="scientific">Candidatus Nomurabacteria bacterium RIFCSPHIGHO2_01_FULL_38_19</name>
    <dbReference type="NCBI Taxonomy" id="1801732"/>
    <lineage>
        <taxon>Bacteria</taxon>
        <taxon>Candidatus Nomuraibacteriota</taxon>
    </lineage>
</organism>
<evidence type="ECO:0008006" key="3">
    <source>
        <dbReference type="Google" id="ProtNLM"/>
    </source>
</evidence>
<evidence type="ECO:0000313" key="1">
    <source>
        <dbReference type="EMBL" id="OGI59829.1"/>
    </source>
</evidence>
<evidence type="ECO:0000313" key="2">
    <source>
        <dbReference type="Proteomes" id="UP000177869"/>
    </source>
</evidence>
<dbReference type="Proteomes" id="UP000177869">
    <property type="component" value="Unassembled WGS sequence"/>
</dbReference>
<gene>
    <name evidence="1" type="ORF">A2814_02410</name>
</gene>
<dbReference type="Pfam" id="PF14076">
    <property type="entry name" value="DUF4258"/>
    <property type="match status" value="1"/>
</dbReference>
<name>A0A1F6UR57_9BACT</name>
<sequence>MQIIFTKHALIKLTQRKINRVFVIETIKNPELVRPSYNLRNELYRKFNKHYLKVVIAKKKEHIIVLTMHWVAKTKYKL</sequence>
<protein>
    <recommendedName>
        <fullName evidence="3">DUF4258 domain-containing protein</fullName>
    </recommendedName>
</protein>
<dbReference type="STRING" id="1801732.A2814_02410"/>
<dbReference type="AlphaFoldDB" id="A0A1F6UR57"/>
<dbReference type="InterPro" id="IPR025354">
    <property type="entry name" value="DUF4258"/>
</dbReference>
<dbReference type="EMBL" id="MFTI01000024">
    <property type="protein sequence ID" value="OGI59829.1"/>
    <property type="molecule type" value="Genomic_DNA"/>
</dbReference>
<reference evidence="1 2" key="1">
    <citation type="journal article" date="2016" name="Nat. Commun.">
        <title>Thousands of microbial genomes shed light on interconnected biogeochemical processes in an aquifer system.</title>
        <authorList>
            <person name="Anantharaman K."/>
            <person name="Brown C.T."/>
            <person name="Hug L.A."/>
            <person name="Sharon I."/>
            <person name="Castelle C.J."/>
            <person name="Probst A.J."/>
            <person name="Thomas B.C."/>
            <person name="Singh A."/>
            <person name="Wilkins M.J."/>
            <person name="Karaoz U."/>
            <person name="Brodie E.L."/>
            <person name="Williams K.H."/>
            <person name="Hubbard S.S."/>
            <person name="Banfield J.F."/>
        </authorList>
    </citation>
    <scope>NUCLEOTIDE SEQUENCE [LARGE SCALE GENOMIC DNA]</scope>
</reference>
<accession>A0A1F6UR57</accession>
<proteinExistence type="predicted"/>